<evidence type="ECO:0000313" key="1">
    <source>
        <dbReference type="EMBL" id="GFH19537.1"/>
    </source>
</evidence>
<dbReference type="Proteomes" id="UP000485058">
    <property type="component" value="Unassembled WGS sequence"/>
</dbReference>
<feature type="non-terminal residue" evidence="1">
    <location>
        <position position="101"/>
    </location>
</feature>
<dbReference type="AlphaFoldDB" id="A0A699ZA48"/>
<comment type="caution">
    <text evidence="1">The sequence shown here is derived from an EMBL/GenBank/DDBJ whole genome shotgun (WGS) entry which is preliminary data.</text>
</comment>
<evidence type="ECO:0000313" key="2">
    <source>
        <dbReference type="Proteomes" id="UP000485058"/>
    </source>
</evidence>
<keyword evidence="2" id="KW-1185">Reference proteome</keyword>
<feature type="non-terminal residue" evidence="1">
    <location>
        <position position="1"/>
    </location>
</feature>
<proteinExistence type="predicted"/>
<sequence>MQRLICGPAAAAAAGAGWAGWHAYDQLRGEVIAYCKNYTKDGINAAASRPLLHFQHKQRYDELVRGLSALAIDATFALSVDQKTILLEKVNDKLNDGMPSM</sequence>
<accession>A0A699ZA48</accession>
<name>A0A699ZA48_HAELA</name>
<organism evidence="1 2">
    <name type="scientific">Haematococcus lacustris</name>
    <name type="common">Green alga</name>
    <name type="synonym">Haematococcus pluvialis</name>
    <dbReference type="NCBI Taxonomy" id="44745"/>
    <lineage>
        <taxon>Eukaryota</taxon>
        <taxon>Viridiplantae</taxon>
        <taxon>Chlorophyta</taxon>
        <taxon>core chlorophytes</taxon>
        <taxon>Chlorophyceae</taxon>
        <taxon>CS clade</taxon>
        <taxon>Chlamydomonadales</taxon>
        <taxon>Haematococcaceae</taxon>
        <taxon>Haematococcus</taxon>
    </lineage>
</organism>
<reference evidence="1 2" key="1">
    <citation type="submission" date="2020-02" db="EMBL/GenBank/DDBJ databases">
        <title>Draft genome sequence of Haematococcus lacustris strain NIES-144.</title>
        <authorList>
            <person name="Morimoto D."/>
            <person name="Nakagawa S."/>
            <person name="Yoshida T."/>
            <person name="Sawayama S."/>
        </authorList>
    </citation>
    <scope>NUCLEOTIDE SEQUENCE [LARGE SCALE GENOMIC DNA]</scope>
    <source>
        <strain evidence="1 2">NIES-144</strain>
    </source>
</reference>
<protein>
    <submittedName>
        <fullName evidence="1">Uncharacterized protein</fullName>
    </submittedName>
</protein>
<gene>
    <name evidence="1" type="ORF">HaLaN_16496</name>
</gene>
<dbReference type="EMBL" id="BLLF01001480">
    <property type="protein sequence ID" value="GFH19537.1"/>
    <property type="molecule type" value="Genomic_DNA"/>
</dbReference>